<keyword evidence="1" id="KW-0808">Transferase</keyword>
<organism evidence="1 2">
    <name type="scientific">Anoxybacterium hadale</name>
    <dbReference type="NCBI Taxonomy" id="3408580"/>
    <lineage>
        <taxon>Bacteria</taxon>
        <taxon>Bacillati</taxon>
        <taxon>Bacillota</taxon>
        <taxon>Clostridia</taxon>
        <taxon>Peptostreptococcales</taxon>
        <taxon>Anaerovoracaceae</taxon>
        <taxon>Anoxybacterium</taxon>
    </lineage>
</organism>
<evidence type="ECO:0000313" key="1">
    <source>
        <dbReference type="EMBL" id="QOX62820.1"/>
    </source>
</evidence>
<accession>A0ACD1A952</accession>
<evidence type="ECO:0000313" key="2">
    <source>
        <dbReference type="Proteomes" id="UP000594014"/>
    </source>
</evidence>
<gene>
    <name evidence="1" type="ORF">FRZ06_05400</name>
</gene>
<protein>
    <submittedName>
        <fullName evidence="1">Carbohydrate kinase</fullName>
    </submittedName>
</protein>
<reference evidence="1" key="1">
    <citation type="submission" date="2019-08" db="EMBL/GenBank/DDBJ databases">
        <title>Genome sequence of Clostridiales bacterium MT110.</title>
        <authorList>
            <person name="Cao J."/>
        </authorList>
    </citation>
    <scope>NUCLEOTIDE SEQUENCE</scope>
    <source>
        <strain evidence="1">MT110</strain>
    </source>
</reference>
<dbReference type="EMBL" id="CP042469">
    <property type="protein sequence ID" value="QOX62820.1"/>
    <property type="molecule type" value="Genomic_DNA"/>
</dbReference>
<proteinExistence type="predicted"/>
<keyword evidence="1" id="KW-0418">Kinase</keyword>
<sequence length="494" mass="54956">MFYLGIDAGTTCIKAAIVSEEGIFIDSATEDVNLFMPSEDACELDMILLWESLCRLLRKLSKNNSASFSKIAGIGITGQGDGLWAIDKEGNPVRNAILWNDTRTKHLKLINKEEIDGICIKNDANPLYAGSNIHILRWMKEYEPEYLARIHKIFHCKDWLNYKLTGEACSDDSDMTTALMNLKQRKFSEEILDALELSDFMELFATPKASTEIIGFVTEEASAQTGLRRGIPVIAGAIDVAAVAVGLGAVKTGDTCIIVGTTLANQTIIEESDIDFDKGLIFSHIPKDQFVCTMPTLSGAAAIDWVKKLLYPGQTYDEIEQIINRVPIGSRGVIYHPYLQGERAPFRNPFAAGSFFGLKSTHGKEELMRAAFEGIAMSLCDCFTSLPKTNDRVYISGGASKNDSFCQMAADSLGKTMVRGQGKEAGIKGIVSVVKVALGHEKEFAPTEQSIDKEFLANQEQHEKYQGMFRLFQNLRYDYEEHWLQRNNLYKEKS</sequence>
<keyword evidence="2" id="KW-1185">Reference proteome</keyword>
<dbReference type="Proteomes" id="UP000594014">
    <property type="component" value="Chromosome"/>
</dbReference>
<name>A0ACD1A952_9FIRM</name>